<dbReference type="GO" id="GO:0005814">
    <property type="term" value="C:centriole"/>
    <property type="evidence" value="ECO:0007669"/>
    <property type="project" value="TreeGrafter"/>
</dbReference>
<dbReference type="Gene3D" id="1.10.287.1490">
    <property type="match status" value="1"/>
</dbReference>
<dbReference type="Proteomes" id="UP000266239">
    <property type="component" value="Unassembled WGS sequence"/>
</dbReference>
<feature type="non-terminal residue" evidence="2">
    <location>
        <position position="321"/>
    </location>
</feature>
<dbReference type="InterPro" id="IPR038911">
    <property type="entry name" value="SCLT1"/>
</dbReference>
<dbReference type="GO" id="GO:0060271">
    <property type="term" value="P:cilium assembly"/>
    <property type="evidence" value="ECO:0007669"/>
    <property type="project" value="TreeGrafter"/>
</dbReference>
<comment type="caution">
    <text evidence="2">The sequence shown here is derived from an EMBL/GenBank/DDBJ whole genome shotgun (WGS) entry which is preliminary data.</text>
</comment>
<sequence length="321" mass="36613">MQVVGGPQEERSRRLMRDPMMDAPTKEREFVLPVDFRMQEETYQEKFAAQHEEITFLKTYIEKLLNQLRRVLVKHNELEQLQTLCDPTTTHVADDGEDSMTPPPWFTSKEYMSPLFAAYEGRIKELESTCDKHRKDLDAFVVHATSLTSDNDRLNQELTTALEKLIMHAEAPSSGGRGSSDFFATSTPVDSTADQLAEMNERLDFLMSVRGREIYATACAHLKQENNLLAEQRSLVETELDECQRDIHDRDDQLLAMSHNFNQATVAIQELRDSCDHLKLEKQKCEVQVQQFAATIAQLEAQKETIAGRVTGLQANVATYL</sequence>
<name>A0A397B9M0_APHAT</name>
<keyword evidence="1" id="KW-0175">Coiled coil</keyword>
<dbReference type="PANTHER" id="PTHR35970">
    <property type="entry name" value="SODIUM CHANNEL AND CLATHRIN LINKER 1"/>
    <property type="match status" value="1"/>
</dbReference>
<evidence type="ECO:0000256" key="1">
    <source>
        <dbReference type="SAM" id="Coils"/>
    </source>
</evidence>
<dbReference type="VEuPathDB" id="FungiDB:H257_16354"/>
<evidence type="ECO:0000313" key="2">
    <source>
        <dbReference type="EMBL" id="RHY17086.1"/>
    </source>
</evidence>
<reference evidence="2 3" key="1">
    <citation type="submission" date="2018-08" db="EMBL/GenBank/DDBJ databases">
        <title>Aphanomyces genome sequencing and annotation.</title>
        <authorList>
            <person name="Minardi D."/>
            <person name="Oidtmann B."/>
            <person name="Van Der Giezen M."/>
            <person name="Studholme D.J."/>
        </authorList>
    </citation>
    <scope>NUCLEOTIDE SEQUENCE [LARGE SCALE GENOMIC DNA]</scope>
    <source>
        <strain evidence="2 3">Yx</strain>
    </source>
</reference>
<dbReference type="EMBL" id="QUTA01005126">
    <property type="protein sequence ID" value="RHY17086.1"/>
    <property type="molecule type" value="Genomic_DNA"/>
</dbReference>
<dbReference type="PANTHER" id="PTHR35970:SF1">
    <property type="entry name" value="SODIUM CHANNEL AND CLATHRIN LINKER 1"/>
    <property type="match status" value="1"/>
</dbReference>
<feature type="coiled-coil region" evidence="1">
    <location>
        <begin position="268"/>
        <end position="316"/>
    </location>
</feature>
<gene>
    <name evidence="2" type="ORF">DYB25_008657</name>
</gene>
<dbReference type="AlphaFoldDB" id="A0A397B9M0"/>
<feature type="coiled-coil region" evidence="1">
    <location>
        <begin position="116"/>
        <end position="164"/>
    </location>
</feature>
<evidence type="ECO:0000313" key="3">
    <source>
        <dbReference type="Proteomes" id="UP000266239"/>
    </source>
</evidence>
<accession>A0A397B9M0</accession>
<protein>
    <submittedName>
        <fullName evidence="2">Uncharacterized protein</fullName>
    </submittedName>
</protein>
<proteinExistence type="predicted"/>
<organism evidence="2 3">
    <name type="scientific">Aphanomyces astaci</name>
    <name type="common">Crayfish plague agent</name>
    <dbReference type="NCBI Taxonomy" id="112090"/>
    <lineage>
        <taxon>Eukaryota</taxon>
        <taxon>Sar</taxon>
        <taxon>Stramenopiles</taxon>
        <taxon>Oomycota</taxon>
        <taxon>Saprolegniomycetes</taxon>
        <taxon>Saprolegniales</taxon>
        <taxon>Verrucalvaceae</taxon>
        <taxon>Aphanomyces</taxon>
    </lineage>
</organism>